<evidence type="ECO:0000256" key="3">
    <source>
        <dbReference type="ARBA" id="ARBA00023163"/>
    </source>
</evidence>
<evidence type="ECO:0000313" key="6">
    <source>
        <dbReference type="EMBL" id="ALU42366.1"/>
    </source>
</evidence>
<feature type="domain" description="HTH araC/xylS-type" evidence="5">
    <location>
        <begin position="267"/>
        <end position="372"/>
    </location>
</feature>
<feature type="transmembrane region" description="Helical" evidence="4">
    <location>
        <begin position="139"/>
        <end position="163"/>
    </location>
</feature>
<dbReference type="AlphaFoldDB" id="A0A0U3GQ05"/>
<dbReference type="RefSeq" id="WP_058795750.1">
    <property type="nucleotide sequence ID" value="NZ_CP013611.1"/>
</dbReference>
<feature type="transmembrane region" description="Helical" evidence="4">
    <location>
        <begin position="6"/>
        <end position="24"/>
    </location>
</feature>
<evidence type="ECO:0000259" key="5">
    <source>
        <dbReference type="PROSITE" id="PS01124"/>
    </source>
</evidence>
<evidence type="ECO:0000313" key="7">
    <source>
        <dbReference type="Proteomes" id="UP000069015"/>
    </source>
</evidence>
<dbReference type="PROSITE" id="PS01124">
    <property type="entry name" value="HTH_ARAC_FAMILY_2"/>
    <property type="match status" value="1"/>
</dbReference>
<dbReference type="PRINTS" id="PR00032">
    <property type="entry name" value="HTHARAC"/>
</dbReference>
<gene>
    <name evidence="6" type="ORF">AT705_05040</name>
</gene>
<dbReference type="InterPro" id="IPR020449">
    <property type="entry name" value="Tscrpt_reg_AraC-type_HTH"/>
</dbReference>
<dbReference type="KEGG" id="prr:AT705_05040"/>
<name>A0A0U3GQ05_9GAMM</name>
<protein>
    <submittedName>
        <fullName evidence="6">AraC family transcriptional regulator</fullName>
    </submittedName>
</protein>
<dbReference type="InterPro" id="IPR009057">
    <property type="entry name" value="Homeodomain-like_sf"/>
</dbReference>
<feature type="transmembrane region" description="Helical" evidence="4">
    <location>
        <begin position="68"/>
        <end position="84"/>
    </location>
</feature>
<dbReference type="GO" id="GO:0043565">
    <property type="term" value="F:sequence-specific DNA binding"/>
    <property type="evidence" value="ECO:0007669"/>
    <property type="project" value="InterPro"/>
</dbReference>
<evidence type="ECO:0000256" key="2">
    <source>
        <dbReference type="ARBA" id="ARBA00023125"/>
    </source>
</evidence>
<keyword evidence="4" id="KW-0472">Membrane</keyword>
<dbReference type="SMART" id="SM00342">
    <property type="entry name" value="HTH_ARAC"/>
    <property type="match status" value="1"/>
</dbReference>
<evidence type="ECO:0000256" key="4">
    <source>
        <dbReference type="SAM" id="Phobius"/>
    </source>
</evidence>
<keyword evidence="4" id="KW-0812">Transmembrane</keyword>
<reference evidence="6 7" key="1">
    <citation type="submission" date="2015-12" db="EMBL/GenBank/DDBJ databases">
        <title>Complete genome sequence of Pseudoalteromonas rubra SCSIO 6842, harboring a conjugative plasmid.</title>
        <authorList>
            <person name="Li B."/>
            <person name="Wang X."/>
        </authorList>
    </citation>
    <scope>NUCLEOTIDE SEQUENCE [LARGE SCALE GENOMIC DNA]</scope>
    <source>
        <strain evidence="6 7">SCSIO 6842</strain>
    </source>
</reference>
<dbReference type="PANTHER" id="PTHR43280:SF29">
    <property type="entry name" value="ARAC-FAMILY TRANSCRIPTIONAL REGULATOR"/>
    <property type="match status" value="1"/>
</dbReference>
<evidence type="ECO:0000256" key="1">
    <source>
        <dbReference type="ARBA" id="ARBA00023015"/>
    </source>
</evidence>
<accession>A0A0U3GQ05</accession>
<keyword evidence="3" id="KW-0804">Transcription</keyword>
<keyword evidence="1" id="KW-0805">Transcription regulation</keyword>
<feature type="transmembrane region" description="Helical" evidence="4">
    <location>
        <begin position="184"/>
        <end position="209"/>
    </location>
</feature>
<dbReference type="InterPro" id="IPR018060">
    <property type="entry name" value="HTH_AraC"/>
</dbReference>
<sequence>MNVLGTLIYACMFGILALALLQAVNKPRQMQTTYLIALLVLLIIHVCGELVVYTGAYQYVPWLVGAQYPLRVLLGPALYLYACATMSPNPVFSKRTYLWALSGPVLVIAVMLPFIISLSSAEKLALADPATRNPEHYKLALFSCFAATQIFVLYTAVYFFRALKLHRRHRQQLMERFSEIESRSLSWFGVILLFWGLVWLCYATGYISVFYGWRWFGQGVILPIFETCVLLAFAYLALKQPILVKADKGEPRSEQPRTSTVSLDRMQRIAVKLQSAMKEDQLFMEEDLSLNKLSKAIGISENHISETLSQLLKTNFFQFVNGYRISQAEKLLKETDMQILTIQFEVGFNSKSTFNTAFKKATGLTPSLYRKQQKAVTA</sequence>
<dbReference type="Proteomes" id="UP000069015">
    <property type="component" value="Chromosome 1"/>
</dbReference>
<feature type="transmembrane region" description="Helical" evidence="4">
    <location>
        <begin position="215"/>
        <end position="238"/>
    </location>
</feature>
<organism evidence="6 7">
    <name type="scientific">Pseudoalteromonas rubra</name>
    <dbReference type="NCBI Taxonomy" id="43658"/>
    <lineage>
        <taxon>Bacteria</taxon>
        <taxon>Pseudomonadati</taxon>
        <taxon>Pseudomonadota</taxon>
        <taxon>Gammaproteobacteria</taxon>
        <taxon>Alteromonadales</taxon>
        <taxon>Pseudoalteromonadaceae</taxon>
        <taxon>Pseudoalteromonas</taxon>
    </lineage>
</organism>
<keyword evidence="4" id="KW-1133">Transmembrane helix</keyword>
<feature type="transmembrane region" description="Helical" evidence="4">
    <location>
        <begin position="96"/>
        <end position="119"/>
    </location>
</feature>
<dbReference type="Pfam" id="PF12833">
    <property type="entry name" value="HTH_18"/>
    <property type="match status" value="1"/>
</dbReference>
<dbReference type="PANTHER" id="PTHR43280">
    <property type="entry name" value="ARAC-FAMILY TRANSCRIPTIONAL REGULATOR"/>
    <property type="match status" value="1"/>
</dbReference>
<keyword evidence="2" id="KW-0238">DNA-binding</keyword>
<dbReference type="SUPFAM" id="SSF46689">
    <property type="entry name" value="Homeodomain-like"/>
    <property type="match status" value="1"/>
</dbReference>
<dbReference type="Gene3D" id="1.10.10.60">
    <property type="entry name" value="Homeodomain-like"/>
    <property type="match status" value="2"/>
</dbReference>
<proteinExistence type="predicted"/>
<feature type="transmembrane region" description="Helical" evidence="4">
    <location>
        <begin position="36"/>
        <end position="56"/>
    </location>
</feature>
<dbReference type="GO" id="GO:0003700">
    <property type="term" value="F:DNA-binding transcription factor activity"/>
    <property type="evidence" value="ECO:0007669"/>
    <property type="project" value="InterPro"/>
</dbReference>
<dbReference type="EMBL" id="CP013611">
    <property type="protein sequence ID" value="ALU42366.1"/>
    <property type="molecule type" value="Genomic_DNA"/>
</dbReference>